<keyword evidence="2" id="KW-1185">Reference proteome</keyword>
<comment type="caution">
    <text evidence="1">The sequence shown here is derived from an EMBL/GenBank/DDBJ whole genome shotgun (WGS) entry which is preliminary data.</text>
</comment>
<dbReference type="Proteomes" id="UP000479710">
    <property type="component" value="Unassembled WGS sequence"/>
</dbReference>
<sequence>MVAALGFYSVEAVRELGKRGRRRENEEGSTGELFMASRWRFEAGVRRHKPVEWAGVLGERKAGCGA</sequence>
<accession>A0A6G1F0V1</accession>
<gene>
    <name evidence="1" type="ORF">E2562_033249</name>
</gene>
<dbReference type="AlphaFoldDB" id="A0A6G1F0V1"/>
<name>A0A6G1F0V1_9ORYZ</name>
<dbReference type="EMBL" id="SPHZ02000002">
    <property type="protein sequence ID" value="KAF0930503.1"/>
    <property type="molecule type" value="Genomic_DNA"/>
</dbReference>
<organism evidence="1 2">
    <name type="scientific">Oryza meyeriana var. granulata</name>
    <dbReference type="NCBI Taxonomy" id="110450"/>
    <lineage>
        <taxon>Eukaryota</taxon>
        <taxon>Viridiplantae</taxon>
        <taxon>Streptophyta</taxon>
        <taxon>Embryophyta</taxon>
        <taxon>Tracheophyta</taxon>
        <taxon>Spermatophyta</taxon>
        <taxon>Magnoliopsida</taxon>
        <taxon>Liliopsida</taxon>
        <taxon>Poales</taxon>
        <taxon>Poaceae</taxon>
        <taxon>BOP clade</taxon>
        <taxon>Oryzoideae</taxon>
        <taxon>Oryzeae</taxon>
        <taxon>Oryzinae</taxon>
        <taxon>Oryza</taxon>
        <taxon>Oryza meyeriana</taxon>
    </lineage>
</organism>
<evidence type="ECO:0000313" key="1">
    <source>
        <dbReference type="EMBL" id="KAF0930503.1"/>
    </source>
</evidence>
<evidence type="ECO:0000313" key="2">
    <source>
        <dbReference type="Proteomes" id="UP000479710"/>
    </source>
</evidence>
<protein>
    <submittedName>
        <fullName evidence="1">Uncharacterized protein</fullName>
    </submittedName>
</protein>
<proteinExistence type="predicted"/>
<reference evidence="1 2" key="1">
    <citation type="submission" date="2019-11" db="EMBL/GenBank/DDBJ databases">
        <title>Whole genome sequence of Oryza granulata.</title>
        <authorList>
            <person name="Li W."/>
        </authorList>
    </citation>
    <scope>NUCLEOTIDE SEQUENCE [LARGE SCALE GENOMIC DNA]</scope>
    <source>
        <strain evidence="2">cv. Menghai</strain>
        <tissue evidence="1">Leaf</tissue>
    </source>
</reference>